<evidence type="ECO:0000256" key="3">
    <source>
        <dbReference type="ARBA" id="ARBA00018596"/>
    </source>
</evidence>
<dbReference type="AlphaFoldDB" id="A0A9Q0RCD7"/>
<dbReference type="EMBL" id="JAPDFW010000073">
    <property type="protein sequence ID" value="KAJ5073619.1"/>
    <property type="molecule type" value="Genomic_DNA"/>
</dbReference>
<evidence type="ECO:0000256" key="4">
    <source>
        <dbReference type="ARBA" id="ARBA00022705"/>
    </source>
</evidence>
<evidence type="ECO:0000256" key="5">
    <source>
        <dbReference type="ARBA" id="ARBA00023242"/>
    </source>
</evidence>
<dbReference type="PANTHER" id="PTHR23061:SF12">
    <property type="entry name" value="DNA POLYMERASE ALPHA SUBUNIT B"/>
    <property type="match status" value="1"/>
</dbReference>
<dbReference type="GO" id="GO:0005658">
    <property type="term" value="C:alpha DNA polymerase:primase complex"/>
    <property type="evidence" value="ECO:0007669"/>
    <property type="project" value="TreeGrafter"/>
</dbReference>
<dbReference type="InterPro" id="IPR007185">
    <property type="entry name" value="DNA_pol_a/d/e_bsu"/>
</dbReference>
<dbReference type="OrthoDB" id="336885at2759"/>
<dbReference type="InterPro" id="IPR054300">
    <property type="entry name" value="OB_DPOA2"/>
</dbReference>
<evidence type="ECO:0000256" key="2">
    <source>
        <dbReference type="ARBA" id="ARBA00007299"/>
    </source>
</evidence>
<comment type="subcellular location">
    <subcellularLocation>
        <location evidence="1">Nucleus</location>
    </subcellularLocation>
</comment>
<dbReference type="Pfam" id="PF22062">
    <property type="entry name" value="OB_DPOA2"/>
    <property type="match status" value="1"/>
</dbReference>
<comment type="similarity">
    <text evidence="2">Belongs to the DNA polymerase alpha subunit B family.</text>
</comment>
<accession>A0A9Q0RCD7</accession>
<keyword evidence="4" id="KW-0235">DNA replication</keyword>
<dbReference type="InterPro" id="IPR016722">
    <property type="entry name" value="DNA_pol_alpha_bsu"/>
</dbReference>
<reference evidence="8" key="1">
    <citation type="submission" date="2022-10" db="EMBL/GenBank/DDBJ databases">
        <title>Novel sulphate-reducing endosymbionts in the free-living metamonad Anaeramoeba.</title>
        <authorList>
            <person name="Jerlstrom-Hultqvist J."/>
            <person name="Cepicka I."/>
            <person name="Gallot-Lavallee L."/>
            <person name="Salas-Leiva D."/>
            <person name="Curtis B.A."/>
            <person name="Zahonova K."/>
            <person name="Pipaliya S."/>
            <person name="Dacks J."/>
            <person name="Roger A.J."/>
        </authorList>
    </citation>
    <scope>NUCLEOTIDE SEQUENCE</scope>
    <source>
        <strain evidence="8">BMAN</strain>
    </source>
</reference>
<dbReference type="Pfam" id="PF04042">
    <property type="entry name" value="DNA_pol_E_B"/>
    <property type="match status" value="1"/>
</dbReference>
<dbReference type="GO" id="GO:0003677">
    <property type="term" value="F:DNA binding"/>
    <property type="evidence" value="ECO:0007669"/>
    <property type="project" value="InterPro"/>
</dbReference>
<evidence type="ECO:0000313" key="8">
    <source>
        <dbReference type="EMBL" id="KAJ5073619.1"/>
    </source>
</evidence>
<evidence type="ECO:0000256" key="1">
    <source>
        <dbReference type="ARBA" id="ARBA00004123"/>
    </source>
</evidence>
<dbReference type="GO" id="GO:0006270">
    <property type="term" value="P:DNA replication initiation"/>
    <property type="evidence" value="ECO:0007669"/>
    <property type="project" value="TreeGrafter"/>
</dbReference>
<evidence type="ECO:0000313" key="9">
    <source>
        <dbReference type="Proteomes" id="UP001149090"/>
    </source>
</evidence>
<gene>
    <name evidence="8" type="ORF">M0811_08456</name>
</gene>
<evidence type="ECO:0000259" key="7">
    <source>
        <dbReference type="Pfam" id="PF22062"/>
    </source>
</evidence>
<dbReference type="Gene3D" id="3.60.21.60">
    <property type="match status" value="2"/>
</dbReference>
<sequence>MDSNSVLLSYGENIQIPENKSKINLKINLIHPKNFHHSINFQDIYQKKSEKLIDKGDELSLMMKQKLGLNETTNELTMITQVIKFGRICFDQSSQIKSQTPFLEPFHSTKSSRISLNISELQNYSLFPGQTVCVQGTQNETEIIAKEIITGIFPEKNNQMNPKEINNCSLKIFSVHGPYSFSNNLEFSSLKKLENLIKEDQPNVVILMGPFIDSNNKTIDIQSQNFHLIFQQNFGSFIANIDAHCRSKGIQFPYFIFVPSLDDLVSQNWFFPQPPLKFIDLFEQNSMMNHLDSFIYFFPNPCVLNINGITIAISPEDILFNLKRYEVVKKNQNEDSMGRLVHYLLNQQSFFPLFPIPDNLPIDISNYSLFSLPILPDIFLFGSKFIYFIKEIGNVLAINHGHLTLGESFGNFAKIQISPNFNLIKKEDEPIFKRIKVEIYKI</sequence>
<keyword evidence="5" id="KW-0539">Nucleus</keyword>
<name>A0A9Q0RCD7_ANAIG</name>
<keyword evidence="9" id="KW-1185">Reference proteome</keyword>
<proteinExistence type="inferred from homology"/>
<dbReference type="OMA" id="IANIDAH"/>
<comment type="caution">
    <text evidence="8">The sequence shown here is derived from an EMBL/GenBank/DDBJ whole genome shotgun (WGS) entry which is preliminary data.</text>
</comment>
<dbReference type="Proteomes" id="UP001149090">
    <property type="component" value="Unassembled WGS sequence"/>
</dbReference>
<organism evidence="8 9">
    <name type="scientific">Anaeramoeba ignava</name>
    <name type="common">Anaerobic marine amoeba</name>
    <dbReference type="NCBI Taxonomy" id="1746090"/>
    <lineage>
        <taxon>Eukaryota</taxon>
        <taxon>Metamonada</taxon>
        <taxon>Anaeramoebidae</taxon>
        <taxon>Anaeramoeba</taxon>
    </lineage>
</organism>
<evidence type="ECO:0000259" key="6">
    <source>
        <dbReference type="Pfam" id="PF04042"/>
    </source>
</evidence>
<protein>
    <recommendedName>
        <fullName evidence="3">DNA polymerase alpha subunit B</fullName>
    </recommendedName>
</protein>
<dbReference type="PANTHER" id="PTHR23061">
    <property type="entry name" value="DNA POLYMERASE 2 ALPHA 70 KDA SUBUNIT"/>
    <property type="match status" value="1"/>
</dbReference>
<feature type="domain" description="DNA polymerase alpha/delta/epsilon subunit B" evidence="6">
    <location>
        <begin position="175"/>
        <end position="390"/>
    </location>
</feature>
<feature type="domain" description="DNA polymerase alpha subunit B OB" evidence="7">
    <location>
        <begin position="50"/>
        <end position="147"/>
    </location>
</feature>